<accession>A0A9D7SEZ4</accession>
<evidence type="ECO:0000313" key="2">
    <source>
        <dbReference type="EMBL" id="MBK9796387.1"/>
    </source>
</evidence>
<name>A0A9D7SEZ4_9BACT</name>
<sequence length="122" mass="13888">MVAGILPNAAPPARRVESEGILRMLLLVLALAMPLATLAYLKIQSTRLSYAMGEIKERIQKEEELQRKLMLERSRFQRDEEVQVYAQKAGLQPRKQGHLVHRAFTPDDQRIAKLRPVTSEGL</sequence>
<dbReference type="AlphaFoldDB" id="A0A9D7SEZ4"/>
<evidence type="ECO:0008006" key="4">
    <source>
        <dbReference type="Google" id="ProtNLM"/>
    </source>
</evidence>
<organism evidence="2 3">
    <name type="scientific">Candidatus Geothrix skivensis</name>
    <dbReference type="NCBI Taxonomy" id="2954439"/>
    <lineage>
        <taxon>Bacteria</taxon>
        <taxon>Pseudomonadati</taxon>
        <taxon>Acidobacteriota</taxon>
        <taxon>Holophagae</taxon>
        <taxon>Holophagales</taxon>
        <taxon>Holophagaceae</taxon>
        <taxon>Geothrix</taxon>
    </lineage>
</organism>
<evidence type="ECO:0000256" key="1">
    <source>
        <dbReference type="SAM" id="Phobius"/>
    </source>
</evidence>
<keyword evidence="1" id="KW-0472">Membrane</keyword>
<proteinExistence type="predicted"/>
<dbReference type="EMBL" id="JADKIO010000006">
    <property type="protein sequence ID" value="MBK9796387.1"/>
    <property type="molecule type" value="Genomic_DNA"/>
</dbReference>
<comment type="caution">
    <text evidence="2">The sequence shown here is derived from an EMBL/GenBank/DDBJ whole genome shotgun (WGS) entry which is preliminary data.</text>
</comment>
<feature type="transmembrane region" description="Helical" evidence="1">
    <location>
        <begin position="20"/>
        <end position="41"/>
    </location>
</feature>
<keyword evidence="1" id="KW-1133">Transmembrane helix</keyword>
<dbReference type="Proteomes" id="UP000886657">
    <property type="component" value="Unassembled WGS sequence"/>
</dbReference>
<reference evidence="2" key="1">
    <citation type="submission" date="2020-10" db="EMBL/GenBank/DDBJ databases">
        <title>Connecting structure to function with the recovery of over 1000 high-quality activated sludge metagenome-assembled genomes encoding full-length rRNA genes using long-read sequencing.</title>
        <authorList>
            <person name="Singleton C.M."/>
            <person name="Petriglieri F."/>
            <person name="Kristensen J.M."/>
            <person name="Kirkegaard R.H."/>
            <person name="Michaelsen T.Y."/>
            <person name="Andersen M.H."/>
            <person name="Karst S.M."/>
            <person name="Dueholm M.S."/>
            <person name="Nielsen P.H."/>
            <person name="Albertsen M."/>
        </authorList>
    </citation>
    <scope>NUCLEOTIDE SEQUENCE</scope>
    <source>
        <strain evidence="2">Skiv_18-Q3-R9-52_MAXAC.067</strain>
    </source>
</reference>
<keyword evidence="1" id="KW-0812">Transmembrane</keyword>
<gene>
    <name evidence="2" type="ORF">IPP58_07795</name>
</gene>
<evidence type="ECO:0000313" key="3">
    <source>
        <dbReference type="Proteomes" id="UP000886657"/>
    </source>
</evidence>
<protein>
    <recommendedName>
        <fullName evidence="4">Cell division protein FtsL</fullName>
    </recommendedName>
</protein>